<keyword evidence="2" id="KW-0732">Signal</keyword>
<feature type="signal peptide" evidence="2">
    <location>
        <begin position="1"/>
        <end position="34"/>
    </location>
</feature>
<evidence type="ECO:0000313" key="3">
    <source>
        <dbReference type="EMBL" id="MBW77107.1"/>
    </source>
</evidence>
<protein>
    <submittedName>
        <fullName evidence="3">Putative secreted protein</fullName>
    </submittedName>
</protein>
<evidence type="ECO:0000256" key="1">
    <source>
        <dbReference type="SAM" id="MobiDB-lite"/>
    </source>
</evidence>
<feature type="chain" id="PRO_5014798698" evidence="2">
    <location>
        <begin position="35"/>
        <end position="263"/>
    </location>
</feature>
<organism evidence="3">
    <name type="scientific">Anopheles darlingi</name>
    <name type="common">Mosquito</name>
    <dbReference type="NCBI Taxonomy" id="43151"/>
    <lineage>
        <taxon>Eukaryota</taxon>
        <taxon>Metazoa</taxon>
        <taxon>Ecdysozoa</taxon>
        <taxon>Arthropoda</taxon>
        <taxon>Hexapoda</taxon>
        <taxon>Insecta</taxon>
        <taxon>Pterygota</taxon>
        <taxon>Neoptera</taxon>
        <taxon>Endopterygota</taxon>
        <taxon>Diptera</taxon>
        <taxon>Nematocera</taxon>
        <taxon>Culicoidea</taxon>
        <taxon>Culicidae</taxon>
        <taxon>Anophelinae</taxon>
        <taxon>Anopheles</taxon>
    </lineage>
</organism>
<accession>A0A2M4DHT5</accession>
<sequence length="263" mass="29309">MRFPWSFLRPFPQVAIIWLLIACGCCVLLGQATGDDGQAVHDWDIRSLYRVRFQHITKRPPNPVHPRMVDRRSKLATRWAALKDRIAEFFPSRHTNPRTVITFDRLATDFVNVGIVKLAKVLDPPKPPKRGGKGKADSTVEPPTGTDADAETVALPDTTTKATPDDARPKRRVTLVMDLPDFLGVQEDSAEEQYEEEDPNDLVIVKQSKLKRRTPGLPATPMKLICEEPCAASVAMVDHGPPRTLITLTLAVSLLLCSAFLRM</sequence>
<feature type="region of interest" description="Disordered" evidence="1">
    <location>
        <begin position="122"/>
        <end position="168"/>
    </location>
</feature>
<reference evidence="3" key="1">
    <citation type="submission" date="2018-01" db="EMBL/GenBank/DDBJ databases">
        <title>An insight into the sialome of Amazonian anophelines.</title>
        <authorList>
            <person name="Ribeiro J.M."/>
            <person name="Scarpassa V."/>
            <person name="Calvo E."/>
        </authorList>
    </citation>
    <scope>NUCLEOTIDE SEQUENCE</scope>
</reference>
<evidence type="ECO:0000256" key="2">
    <source>
        <dbReference type="SAM" id="SignalP"/>
    </source>
</evidence>
<proteinExistence type="predicted"/>
<dbReference type="PROSITE" id="PS51257">
    <property type="entry name" value="PROKAR_LIPOPROTEIN"/>
    <property type="match status" value="1"/>
</dbReference>
<dbReference type="AlphaFoldDB" id="A0A2M4DHT5"/>
<dbReference type="EMBL" id="GGFL01012929">
    <property type="protein sequence ID" value="MBW77107.1"/>
    <property type="molecule type" value="Transcribed_RNA"/>
</dbReference>
<name>A0A2M4DHT5_ANODA</name>